<sequence length="94" mass="10603">MNMVVLTGYIIVPASDLPAVMGELDNHIQLTRQEHGCQQFEVMQSRLNPCRFEVCETFRDPAAFAAHQARVKASRWGDITVNVERHYTVTGLGE</sequence>
<evidence type="ECO:0000313" key="3">
    <source>
        <dbReference type="Proteomes" id="UP000595481"/>
    </source>
</evidence>
<dbReference type="InterPro" id="IPR011008">
    <property type="entry name" value="Dimeric_a/b-barrel"/>
</dbReference>
<accession>A0A7T4ADR8</accession>
<dbReference type="GO" id="GO:0004497">
    <property type="term" value="F:monooxygenase activity"/>
    <property type="evidence" value="ECO:0007669"/>
    <property type="project" value="UniProtKB-KW"/>
</dbReference>
<evidence type="ECO:0000259" key="1">
    <source>
        <dbReference type="Pfam" id="PF03992"/>
    </source>
</evidence>
<dbReference type="InterPro" id="IPR007138">
    <property type="entry name" value="ABM_dom"/>
</dbReference>
<evidence type="ECO:0000313" key="2">
    <source>
        <dbReference type="EMBL" id="QQB21947.1"/>
    </source>
</evidence>
<keyword evidence="2" id="KW-0560">Oxidoreductase</keyword>
<dbReference type="Pfam" id="PF03992">
    <property type="entry name" value="ABM"/>
    <property type="match status" value="1"/>
</dbReference>
<feature type="domain" description="ABM" evidence="1">
    <location>
        <begin position="3"/>
        <end position="70"/>
    </location>
</feature>
<dbReference type="Proteomes" id="UP000595481">
    <property type="component" value="Chromosome"/>
</dbReference>
<gene>
    <name evidence="2" type="ORF">I6H43_04175</name>
</gene>
<keyword evidence="3" id="KW-1185">Reference proteome</keyword>
<protein>
    <submittedName>
        <fullName evidence="2">Antibiotic biosynthesis monooxygenase</fullName>
    </submittedName>
</protein>
<dbReference type="EMBL" id="CP066092">
    <property type="protein sequence ID" value="QQB21947.1"/>
    <property type="molecule type" value="Genomic_DNA"/>
</dbReference>
<keyword evidence="2" id="KW-0503">Monooxygenase</keyword>
<dbReference type="SUPFAM" id="SSF54909">
    <property type="entry name" value="Dimeric alpha+beta barrel"/>
    <property type="match status" value="1"/>
</dbReference>
<proteinExistence type="predicted"/>
<organism evidence="2 3">
    <name type="scientific">Aeromonas jandaei</name>
    <dbReference type="NCBI Taxonomy" id="650"/>
    <lineage>
        <taxon>Bacteria</taxon>
        <taxon>Pseudomonadati</taxon>
        <taxon>Pseudomonadota</taxon>
        <taxon>Gammaproteobacteria</taxon>
        <taxon>Aeromonadales</taxon>
        <taxon>Aeromonadaceae</taxon>
        <taxon>Aeromonas</taxon>
    </lineage>
</organism>
<dbReference type="Gene3D" id="3.30.70.100">
    <property type="match status" value="1"/>
</dbReference>
<reference evidence="2 3" key="1">
    <citation type="submission" date="2020-12" db="EMBL/GenBank/DDBJ databases">
        <title>FDA dAtabase for Regulatory Grade micrObial Sequences (FDA-ARGOS): Supporting development and validation of Infectious Disease Dx tests.</title>
        <authorList>
            <person name="Sproer C."/>
            <person name="Gronow S."/>
            <person name="Severitt S."/>
            <person name="Schroder I."/>
            <person name="Tallon L."/>
            <person name="Sadzewicz L."/>
            <person name="Zhao X."/>
            <person name="Boylan J."/>
            <person name="Ott S."/>
            <person name="Bowen H."/>
            <person name="Vavikolanu K."/>
            <person name="Mehta A."/>
            <person name="Aluvathingal J."/>
            <person name="Nadendla S."/>
            <person name="Lowell S."/>
            <person name="Myers T."/>
            <person name="Yan Y."/>
            <person name="Sichtig H."/>
        </authorList>
    </citation>
    <scope>NUCLEOTIDE SEQUENCE [LARGE SCALE GENOMIC DNA]</scope>
    <source>
        <strain evidence="2 3">FDAARGOS_986</strain>
    </source>
</reference>
<name>A0A7T4ADR8_AERJA</name>